<dbReference type="InterPro" id="IPR049453">
    <property type="entry name" value="Memb_transporter_dom"/>
</dbReference>
<evidence type="ECO:0000256" key="4">
    <source>
        <dbReference type="ARBA" id="ARBA00023136"/>
    </source>
</evidence>
<dbReference type="PRINTS" id="PR02047">
    <property type="entry name" value="BREFELDNASP4"/>
</dbReference>
<feature type="transmembrane region" description="Helical" evidence="6">
    <location>
        <begin position="794"/>
        <end position="815"/>
    </location>
</feature>
<dbReference type="VEuPathDB" id="FungiDB:CCM_04687"/>
<comment type="subcellular location">
    <subcellularLocation>
        <location evidence="1">Membrane</location>
        <topology evidence="1">Multi-pass membrane protein</topology>
    </subcellularLocation>
</comment>
<feature type="domain" description="Integral membrane bound transporter" evidence="7">
    <location>
        <begin position="688"/>
        <end position="782"/>
    </location>
</feature>
<dbReference type="EMBL" id="CP023327">
    <property type="protein sequence ID" value="ATY66996.1"/>
    <property type="molecule type" value="Genomic_DNA"/>
</dbReference>
<dbReference type="InterPro" id="IPR052430">
    <property type="entry name" value="IVT-Associated"/>
</dbReference>
<feature type="transmembrane region" description="Helical" evidence="6">
    <location>
        <begin position="297"/>
        <end position="318"/>
    </location>
</feature>
<keyword evidence="4 6" id="KW-0472">Membrane</keyword>
<dbReference type="GO" id="GO:0016020">
    <property type="term" value="C:membrane"/>
    <property type="evidence" value="ECO:0007669"/>
    <property type="project" value="UniProtKB-SubCell"/>
</dbReference>
<feature type="transmembrane region" description="Helical" evidence="6">
    <location>
        <begin position="767"/>
        <end position="788"/>
    </location>
</feature>
<feature type="transmembrane region" description="Helical" evidence="6">
    <location>
        <begin position="827"/>
        <end position="847"/>
    </location>
</feature>
<evidence type="ECO:0000256" key="1">
    <source>
        <dbReference type="ARBA" id="ARBA00004141"/>
    </source>
</evidence>
<dbReference type="InterPro" id="IPR023244">
    <property type="entry name" value="Brefeldin_A-sensitivity_4"/>
</dbReference>
<evidence type="ECO:0000313" key="8">
    <source>
        <dbReference type="EMBL" id="ATY66996.1"/>
    </source>
</evidence>
<protein>
    <submittedName>
        <fullName evidence="8">Brefeldin A-sensitivity 4</fullName>
    </submittedName>
</protein>
<dbReference type="OrthoDB" id="1924968at2759"/>
<evidence type="ECO:0000256" key="2">
    <source>
        <dbReference type="ARBA" id="ARBA00022692"/>
    </source>
</evidence>
<dbReference type="PANTHER" id="PTHR47804:SF3">
    <property type="entry name" value="PROTEIN BRE4"/>
    <property type="match status" value="1"/>
</dbReference>
<organism evidence="8 9">
    <name type="scientific">Cordyceps militaris</name>
    <name type="common">Caterpillar fungus</name>
    <name type="synonym">Clavaria militaris</name>
    <dbReference type="NCBI Taxonomy" id="73501"/>
    <lineage>
        <taxon>Eukaryota</taxon>
        <taxon>Fungi</taxon>
        <taxon>Dikarya</taxon>
        <taxon>Ascomycota</taxon>
        <taxon>Pezizomycotina</taxon>
        <taxon>Sordariomycetes</taxon>
        <taxon>Hypocreomycetidae</taxon>
        <taxon>Hypocreales</taxon>
        <taxon>Cordycipitaceae</taxon>
        <taxon>Cordyceps</taxon>
    </lineage>
</organism>
<feature type="transmembrane region" description="Helical" evidence="6">
    <location>
        <begin position="267"/>
        <end position="285"/>
    </location>
</feature>
<proteinExistence type="predicted"/>
<feature type="transmembrane region" description="Helical" evidence="6">
    <location>
        <begin position="741"/>
        <end position="760"/>
    </location>
</feature>
<evidence type="ECO:0000256" key="5">
    <source>
        <dbReference type="SAM" id="MobiDB-lite"/>
    </source>
</evidence>
<feature type="transmembrane region" description="Helical" evidence="6">
    <location>
        <begin position="205"/>
        <end position="231"/>
    </location>
</feature>
<feature type="transmembrane region" description="Helical" evidence="6">
    <location>
        <begin position="166"/>
        <end position="185"/>
    </location>
</feature>
<dbReference type="VEuPathDB" id="FungiDB:A9K55_000769"/>
<keyword evidence="2 6" id="KW-0812">Transmembrane</keyword>
<sequence length="1052" mass="115370">MTCQSPHCQDESRERLASQGNATTSTSPNPSSSDDQDSSRDSPSASPMKSKRLNFRGGPSGLGRRTSSTTSILNLNHLLPTREDHGADTYGVGEVRDGFFDAVFLQAARLPSNDGLAALKTTLPAAYDLHHPLTIRHFFPNQWRELKTVVRQVLTTHAGIKLLKAFLAYLIAYILCLVPAVHHWLGHQYYIMAVSVILNHPARTVGAQVDGVVLTALGTALGIAWGALALLLSTSTRAASAGYGGILALFLVVFISGLAWVRAFFIRFYQAVLTAGISLIYTTLSETRGTMISWPKLRGYAVSFLLGQAIALAVNIVICPDAGARPLALTLHRSLQLMQKALENPHARDTRLRRQLSKNFVDLSEAYRDMVIDSTVSRFLPEDVLELRNLMQAVLRALLSMDTETNLLNTAKNSKTDDSEEGQEPGHNGKNVLADNVTEALAPPTRDLVVCMRDAILGCDAALMDISGYRKSTGPSIDVSSDTEALTARLRQAVYDLDTIESSLLQCGRFPASAVYDSDIVQLFVFARHVGATATAVQRLLNHVTSMQQSAPPRPRLRLPSYPFAKAIYRTNAQVRHDRGGVVAGSYEVTFGAMARLLDTITSRAHKPAAGRGRGPEEEAHHLTPAASNTTTTTGTRTDGRLKTATRYRIWRALYQLQGVESKYALKACLVTALLAVPSYLDRSKGWWDRYDGWWAVAMSWVVMHPRVGGNLQDLLNRSCLAVLGAAWAAAAHAAGRGNPYVMAVFAAVYMLPMLYRYTLSAHPRSGLVGSLSFTVVSLSLVSAPTVAAVSCRGLVFLVGTAAPILVNWLLWPFVARHELRAALSSMLFFMSVTYRSTVATYVYAAAQAAAPTADDTTRSELLEGRLREGFVRIRQLLVLTRHEMRLRGPFDPLPWSALTEACERFFEHLVAARQAAATLRRHEDRTPAEGQAAMLPYRRDAVATVLANLYVLAGALRARRRVPRYLPSAAAARKALLVRSDAVEAEMLAREAAAAADGEALRKLDTHRKWSDIYRFSYKQSLTGCIVQLEEMEKYTKLIVGEQGFDDQFSM</sequence>
<dbReference type="Proteomes" id="UP000323067">
    <property type="component" value="Chromosome ii"/>
</dbReference>
<evidence type="ECO:0000256" key="6">
    <source>
        <dbReference type="SAM" id="Phobius"/>
    </source>
</evidence>
<feature type="region of interest" description="Disordered" evidence="5">
    <location>
        <begin position="409"/>
        <end position="434"/>
    </location>
</feature>
<feature type="region of interest" description="Disordered" evidence="5">
    <location>
        <begin position="606"/>
        <end position="638"/>
    </location>
</feature>
<accession>A0A2H4SV70</accession>
<name>A0A2H4SV70_CORMI</name>
<evidence type="ECO:0000256" key="3">
    <source>
        <dbReference type="ARBA" id="ARBA00022989"/>
    </source>
</evidence>
<gene>
    <name evidence="8" type="ORF">A9K55_000769</name>
</gene>
<keyword evidence="3 6" id="KW-1133">Transmembrane helix</keyword>
<dbReference type="PANTHER" id="PTHR47804">
    <property type="entry name" value="60S RIBOSOMAL PROTEIN L19"/>
    <property type="match status" value="1"/>
</dbReference>
<evidence type="ECO:0000259" key="7">
    <source>
        <dbReference type="Pfam" id="PF13515"/>
    </source>
</evidence>
<dbReference type="Pfam" id="PF13515">
    <property type="entry name" value="FUSC_2"/>
    <property type="match status" value="1"/>
</dbReference>
<reference evidence="8 9" key="1">
    <citation type="journal article" date="2017" name="BMC Genomics">
        <title>Chromosome level assembly and secondary metabolite potential of the parasitic fungus Cordyceps militaris.</title>
        <authorList>
            <person name="Kramer G.J."/>
            <person name="Nodwell J.R."/>
        </authorList>
    </citation>
    <scope>NUCLEOTIDE SEQUENCE [LARGE SCALE GENOMIC DNA]</scope>
    <source>
        <strain evidence="8 9">ATCC 34164</strain>
    </source>
</reference>
<feature type="region of interest" description="Disordered" evidence="5">
    <location>
        <begin position="1"/>
        <end position="69"/>
    </location>
</feature>
<evidence type="ECO:0000313" key="9">
    <source>
        <dbReference type="Proteomes" id="UP000323067"/>
    </source>
</evidence>
<feature type="transmembrane region" description="Helical" evidence="6">
    <location>
        <begin position="243"/>
        <end position="261"/>
    </location>
</feature>
<dbReference type="AlphaFoldDB" id="A0A2H4SV70"/>